<dbReference type="AlphaFoldDB" id="A0A448ZJA5"/>
<keyword evidence="3" id="KW-1185">Reference proteome</keyword>
<proteinExistence type="predicted"/>
<evidence type="ECO:0000256" key="1">
    <source>
        <dbReference type="SAM" id="MobiDB-lite"/>
    </source>
</evidence>
<dbReference type="EMBL" id="CAACVS010000407">
    <property type="protein sequence ID" value="VEU42061.1"/>
    <property type="molecule type" value="Genomic_DNA"/>
</dbReference>
<dbReference type="SUPFAM" id="SSF47072">
    <property type="entry name" value="Cysteine alpha-hairpin motif"/>
    <property type="match status" value="1"/>
</dbReference>
<accession>A0A448ZJA5</accession>
<dbReference type="OrthoDB" id="50400at2759"/>
<evidence type="ECO:0000313" key="3">
    <source>
        <dbReference type="Proteomes" id="UP000291116"/>
    </source>
</evidence>
<feature type="compositionally biased region" description="Basic residues" evidence="1">
    <location>
        <begin position="106"/>
        <end position="124"/>
    </location>
</feature>
<feature type="region of interest" description="Disordered" evidence="1">
    <location>
        <begin position="97"/>
        <end position="131"/>
    </location>
</feature>
<organism evidence="2 3">
    <name type="scientific">Pseudo-nitzschia multistriata</name>
    <dbReference type="NCBI Taxonomy" id="183589"/>
    <lineage>
        <taxon>Eukaryota</taxon>
        <taxon>Sar</taxon>
        <taxon>Stramenopiles</taxon>
        <taxon>Ochrophyta</taxon>
        <taxon>Bacillariophyta</taxon>
        <taxon>Bacillariophyceae</taxon>
        <taxon>Bacillariophycidae</taxon>
        <taxon>Bacillariales</taxon>
        <taxon>Bacillariaceae</taxon>
        <taxon>Pseudo-nitzschia</taxon>
    </lineage>
</organism>
<reference evidence="2 3" key="1">
    <citation type="submission" date="2019-01" db="EMBL/GenBank/DDBJ databases">
        <authorList>
            <person name="Ferrante I. M."/>
        </authorList>
    </citation>
    <scope>NUCLEOTIDE SEQUENCE [LARGE SCALE GENOMIC DNA]</scope>
    <source>
        <strain evidence="2 3">B856</strain>
    </source>
</reference>
<protein>
    <submittedName>
        <fullName evidence="2">Uncharacterized protein</fullName>
    </submittedName>
</protein>
<evidence type="ECO:0000313" key="2">
    <source>
        <dbReference type="EMBL" id="VEU42061.1"/>
    </source>
</evidence>
<gene>
    <name evidence="2" type="ORF">PSNMU_V1.4_AUG-EV-PASAV3_0089570</name>
</gene>
<name>A0A448ZJA5_9STRA</name>
<dbReference type="Proteomes" id="UP000291116">
    <property type="component" value="Unassembled WGS sequence"/>
</dbReference>
<sequence>MHGLQNTIRTVPCRREDHRIHSTRLHSTERTPPLERTNAMASAHCRSHTDAYRNCLKECRDSGRSKTASKTCKPLAVRLDACREDWRKKHAAPKVLLQGQGQAPRAKTKKKTNTTTKKKQHHHPSGFDGTRVLPHPRCRPLSCDVQRCIEWRKGDQSLCLTEIQKLKACMEENEGTVAAPTEGDRVWSV</sequence>
<dbReference type="InterPro" id="IPR009069">
    <property type="entry name" value="Cys_alpha_HP_mot_SF"/>
</dbReference>